<sequence length="302" mass="33465">MTAQLVEDQQTDSILVSAWKGFRTFVRLLAYNRVGFVGFLVVIFMILLSYAGPLFIELDTKTKIDRIYITPTLEHPLGTDHQGRDIWSQIVNGGKDVIYVAFLAALISTVIAVVFGTLSGFIGGWMDSAIMSVTDIILTIPQFPLLAVLAAFISLNSLTLLGILMGLLNWPTLLRALRAQALSLKQRDFIEAARALDLGVWHIVLRELVPNMMPYIVVSFALGMTFAVYQQAGLVFLGLVPISAGNWSVMIQLAWVRGAIFYKDSVWYIMAPIVAIAILQLAIISMTRSLELVFNPRLRASE</sequence>
<evidence type="ECO:0000256" key="2">
    <source>
        <dbReference type="ARBA" id="ARBA00022448"/>
    </source>
</evidence>
<proteinExistence type="inferred from homology"/>
<organism evidence="9">
    <name type="scientific">Caldilineaceae bacterium SB0661_bin_32</name>
    <dbReference type="NCBI Taxonomy" id="2605255"/>
    <lineage>
        <taxon>Bacteria</taxon>
        <taxon>Bacillati</taxon>
        <taxon>Chloroflexota</taxon>
        <taxon>Caldilineae</taxon>
        <taxon>Caldilineales</taxon>
        <taxon>Caldilineaceae</taxon>
    </lineage>
</organism>
<dbReference type="EMBL" id="VXMH01000073">
    <property type="protein sequence ID" value="MYC96143.1"/>
    <property type="molecule type" value="Genomic_DNA"/>
</dbReference>
<dbReference type="PANTHER" id="PTHR43386">
    <property type="entry name" value="OLIGOPEPTIDE TRANSPORT SYSTEM PERMEASE PROTEIN APPC"/>
    <property type="match status" value="1"/>
</dbReference>
<gene>
    <name evidence="9" type="ORF">F4X14_14365</name>
</gene>
<dbReference type="Pfam" id="PF00528">
    <property type="entry name" value="BPD_transp_1"/>
    <property type="match status" value="1"/>
</dbReference>
<keyword evidence="5 7" id="KW-1133">Transmembrane helix</keyword>
<dbReference type="GO" id="GO:0005886">
    <property type="term" value="C:plasma membrane"/>
    <property type="evidence" value="ECO:0007669"/>
    <property type="project" value="UniProtKB-SubCell"/>
</dbReference>
<comment type="caution">
    <text evidence="9">The sequence shown here is derived from an EMBL/GenBank/DDBJ whole genome shotgun (WGS) entry which is preliminary data.</text>
</comment>
<feature type="transmembrane region" description="Helical" evidence="7">
    <location>
        <begin position="145"/>
        <end position="168"/>
    </location>
</feature>
<evidence type="ECO:0000256" key="7">
    <source>
        <dbReference type="RuleBase" id="RU363032"/>
    </source>
</evidence>
<feature type="transmembrane region" description="Helical" evidence="7">
    <location>
        <begin position="235"/>
        <end position="255"/>
    </location>
</feature>
<keyword evidence="3" id="KW-1003">Cell membrane</keyword>
<evidence type="ECO:0000256" key="4">
    <source>
        <dbReference type="ARBA" id="ARBA00022692"/>
    </source>
</evidence>
<keyword evidence="4 7" id="KW-0812">Transmembrane</keyword>
<dbReference type="AlphaFoldDB" id="A0A6B1D9P1"/>
<feature type="transmembrane region" description="Helical" evidence="7">
    <location>
        <begin position="34"/>
        <end position="56"/>
    </location>
</feature>
<dbReference type="InterPro" id="IPR050366">
    <property type="entry name" value="BP-dependent_transpt_permease"/>
</dbReference>
<evidence type="ECO:0000259" key="8">
    <source>
        <dbReference type="PROSITE" id="PS50928"/>
    </source>
</evidence>
<comment type="similarity">
    <text evidence="7">Belongs to the binding-protein-dependent transport system permease family.</text>
</comment>
<comment type="subcellular location">
    <subcellularLocation>
        <location evidence="1 7">Cell membrane</location>
        <topology evidence="1 7">Multi-pass membrane protein</topology>
    </subcellularLocation>
</comment>
<feature type="transmembrane region" description="Helical" evidence="7">
    <location>
        <begin position="267"/>
        <end position="287"/>
    </location>
</feature>
<feature type="domain" description="ABC transmembrane type-1" evidence="8">
    <location>
        <begin position="98"/>
        <end position="287"/>
    </location>
</feature>
<evidence type="ECO:0000256" key="1">
    <source>
        <dbReference type="ARBA" id="ARBA00004651"/>
    </source>
</evidence>
<reference evidence="9" key="1">
    <citation type="submission" date="2019-09" db="EMBL/GenBank/DDBJ databases">
        <title>Characterisation of the sponge microbiome using genome-centric metagenomics.</title>
        <authorList>
            <person name="Engelberts J.P."/>
            <person name="Robbins S.J."/>
            <person name="De Goeij J.M."/>
            <person name="Aranda M."/>
            <person name="Bell S.C."/>
            <person name="Webster N.S."/>
        </authorList>
    </citation>
    <scope>NUCLEOTIDE SEQUENCE</scope>
    <source>
        <strain evidence="9">SB0661_bin_32</strain>
    </source>
</reference>
<evidence type="ECO:0000256" key="6">
    <source>
        <dbReference type="ARBA" id="ARBA00023136"/>
    </source>
</evidence>
<dbReference type="CDD" id="cd06261">
    <property type="entry name" value="TM_PBP2"/>
    <property type="match status" value="1"/>
</dbReference>
<evidence type="ECO:0000256" key="5">
    <source>
        <dbReference type="ARBA" id="ARBA00022989"/>
    </source>
</evidence>
<protein>
    <submittedName>
        <fullName evidence="9">ABC transporter permease</fullName>
    </submittedName>
</protein>
<dbReference type="Gene3D" id="1.10.3720.10">
    <property type="entry name" value="MetI-like"/>
    <property type="match status" value="1"/>
</dbReference>
<dbReference type="SUPFAM" id="SSF161098">
    <property type="entry name" value="MetI-like"/>
    <property type="match status" value="1"/>
</dbReference>
<evidence type="ECO:0000313" key="9">
    <source>
        <dbReference type="EMBL" id="MYC96143.1"/>
    </source>
</evidence>
<feature type="transmembrane region" description="Helical" evidence="7">
    <location>
        <begin position="97"/>
        <end position="125"/>
    </location>
</feature>
<keyword evidence="6 7" id="KW-0472">Membrane</keyword>
<dbReference type="InterPro" id="IPR000515">
    <property type="entry name" value="MetI-like"/>
</dbReference>
<dbReference type="PROSITE" id="PS50928">
    <property type="entry name" value="ABC_TM1"/>
    <property type="match status" value="1"/>
</dbReference>
<evidence type="ECO:0000256" key="3">
    <source>
        <dbReference type="ARBA" id="ARBA00022475"/>
    </source>
</evidence>
<keyword evidence="2 7" id="KW-0813">Transport</keyword>
<accession>A0A6B1D9P1</accession>
<dbReference type="GO" id="GO:0071916">
    <property type="term" value="F:dipeptide transmembrane transporter activity"/>
    <property type="evidence" value="ECO:0007669"/>
    <property type="project" value="TreeGrafter"/>
</dbReference>
<name>A0A6B1D9P1_9CHLR</name>
<feature type="transmembrane region" description="Helical" evidence="7">
    <location>
        <begin position="212"/>
        <end position="229"/>
    </location>
</feature>
<dbReference type="PANTHER" id="PTHR43386:SF1">
    <property type="entry name" value="D,D-DIPEPTIDE TRANSPORT SYSTEM PERMEASE PROTEIN DDPC-RELATED"/>
    <property type="match status" value="1"/>
</dbReference>
<dbReference type="InterPro" id="IPR035906">
    <property type="entry name" value="MetI-like_sf"/>
</dbReference>